<dbReference type="InterPro" id="IPR002053">
    <property type="entry name" value="Glyco_hydro_25"/>
</dbReference>
<comment type="caution">
    <text evidence="15">The sequence shown here is derived from an EMBL/GenBank/DDBJ whole genome shotgun (WGS) entry which is preliminary data.</text>
</comment>
<dbReference type="SUPFAM" id="SSF51445">
    <property type="entry name" value="(Trans)glycosidases"/>
    <property type="match status" value="1"/>
</dbReference>
<evidence type="ECO:0000256" key="2">
    <source>
        <dbReference type="ARBA" id="ARBA00004613"/>
    </source>
</evidence>
<accession>A0A8H6UJ49</accession>
<evidence type="ECO:0000256" key="1">
    <source>
        <dbReference type="ARBA" id="ARBA00000632"/>
    </source>
</evidence>
<organism evidence="15 16">
    <name type="scientific">Aspergillus felis</name>
    <dbReference type="NCBI Taxonomy" id="1287682"/>
    <lineage>
        <taxon>Eukaryota</taxon>
        <taxon>Fungi</taxon>
        <taxon>Dikarya</taxon>
        <taxon>Ascomycota</taxon>
        <taxon>Pezizomycotina</taxon>
        <taxon>Eurotiomycetes</taxon>
        <taxon>Eurotiomycetidae</taxon>
        <taxon>Eurotiales</taxon>
        <taxon>Aspergillaceae</taxon>
        <taxon>Aspergillus</taxon>
        <taxon>Aspergillus subgen. Fumigati</taxon>
    </lineage>
</organism>
<dbReference type="GO" id="GO:0005576">
    <property type="term" value="C:extracellular region"/>
    <property type="evidence" value="ECO:0007669"/>
    <property type="project" value="UniProtKB-SubCell"/>
</dbReference>
<reference evidence="15" key="1">
    <citation type="submission" date="2020-06" db="EMBL/GenBank/DDBJ databases">
        <title>Draft genome sequences of strains closely related to Aspergillus parafelis and Aspergillus hiratsukae.</title>
        <authorList>
            <person name="Dos Santos R.A.C."/>
            <person name="Rivero-Menendez O."/>
            <person name="Steenwyk J.L."/>
            <person name="Mead M.E."/>
            <person name="Goldman G.H."/>
            <person name="Alastruey-Izquierdo A."/>
            <person name="Rokas A."/>
        </authorList>
    </citation>
    <scope>NUCLEOTIDE SEQUENCE</scope>
    <source>
        <strain evidence="15">CNM-CM5623</strain>
    </source>
</reference>
<dbReference type="OrthoDB" id="6590422at2759"/>
<dbReference type="InterPro" id="IPR018077">
    <property type="entry name" value="Glyco_hydro_fam25_subgr"/>
</dbReference>
<dbReference type="InterPro" id="IPR017853">
    <property type="entry name" value="GH"/>
</dbReference>
<comment type="function">
    <text evidence="11">This enzyme has both lysozyme (acetylmuramidase) and diacetylmuramidase activities.</text>
</comment>
<evidence type="ECO:0000256" key="12">
    <source>
        <dbReference type="ARBA" id="ARBA00073159"/>
    </source>
</evidence>
<evidence type="ECO:0000256" key="11">
    <source>
        <dbReference type="ARBA" id="ARBA00055588"/>
    </source>
</evidence>
<gene>
    <name evidence="15" type="ORF">CNMCM5623_003173</name>
</gene>
<dbReference type="EMBL" id="JACBAE010001405">
    <property type="protein sequence ID" value="KAF7154915.1"/>
    <property type="molecule type" value="Genomic_DNA"/>
</dbReference>
<dbReference type="GO" id="GO:0009253">
    <property type="term" value="P:peptidoglycan catabolic process"/>
    <property type="evidence" value="ECO:0007669"/>
    <property type="project" value="InterPro"/>
</dbReference>
<evidence type="ECO:0000256" key="3">
    <source>
        <dbReference type="ARBA" id="ARBA00010646"/>
    </source>
</evidence>
<keyword evidence="9" id="KW-1015">Disulfide bond</keyword>
<evidence type="ECO:0000256" key="7">
    <source>
        <dbReference type="ARBA" id="ARBA00022638"/>
    </source>
</evidence>
<dbReference type="FunFam" id="3.20.20.80:FF:000060">
    <property type="entry name" value="Lysozyme M1"/>
    <property type="match status" value="1"/>
</dbReference>
<dbReference type="GO" id="GO:0016052">
    <property type="term" value="P:carbohydrate catabolic process"/>
    <property type="evidence" value="ECO:0007669"/>
    <property type="project" value="TreeGrafter"/>
</dbReference>
<dbReference type="Gene3D" id="3.20.20.80">
    <property type="entry name" value="Glycosidases"/>
    <property type="match status" value="1"/>
</dbReference>
<dbReference type="GO" id="GO:0042742">
    <property type="term" value="P:defense response to bacterium"/>
    <property type="evidence" value="ECO:0007669"/>
    <property type="project" value="UniProtKB-KW"/>
</dbReference>
<keyword evidence="8" id="KW-0378">Hydrolase</keyword>
<keyword evidence="10" id="KW-0326">Glycosidase</keyword>
<comment type="similarity">
    <text evidence="3">Belongs to the glycosyl hydrolase 25 family.</text>
</comment>
<evidence type="ECO:0000256" key="9">
    <source>
        <dbReference type="ARBA" id="ARBA00023157"/>
    </source>
</evidence>
<evidence type="ECO:0000313" key="15">
    <source>
        <dbReference type="EMBL" id="KAF7154915.1"/>
    </source>
</evidence>
<keyword evidence="14" id="KW-0732">Signal</keyword>
<dbReference type="Proteomes" id="UP000654922">
    <property type="component" value="Unassembled WGS sequence"/>
</dbReference>
<evidence type="ECO:0000256" key="10">
    <source>
        <dbReference type="ARBA" id="ARBA00023295"/>
    </source>
</evidence>
<dbReference type="SMART" id="SM00641">
    <property type="entry name" value="Glyco_25"/>
    <property type="match status" value="1"/>
</dbReference>
<keyword evidence="5" id="KW-0964">Secreted</keyword>
<evidence type="ECO:0000256" key="5">
    <source>
        <dbReference type="ARBA" id="ARBA00022525"/>
    </source>
</evidence>
<dbReference type="PROSITE" id="PS51904">
    <property type="entry name" value="GLYCOSYL_HYDROL_F25_2"/>
    <property type="match status" value="1"/>
</dbReference>
<proteinExistence type="inferred from homology"/>
<evidence type="ECO:0000256" key="14">
    <source>
        <dbReference type="SAM" id="SignalP"/>
    </source>
</evidence>
<dbReference type="Pfam" id="PF01183">
    <property type="entry name" value="Glyco_hydro_25"/>
    <property type="match status" value="1"/>
</dbReference>
<dbReference type="EC" id="3.2.1.17" evidence="4"/>
<comment type="catalytic activity">
    <reaction evidence="1">
        <text>Hydrolysis of (1-&gt;4)-beta-linkages between N-acetylmuramic acid and N-acetyl-D-glucosamine residues in a peptidoglycan and between N-acetyl-D-glucosamine residues in chitodextrins.</text>
        <dbReference type="EC" id="3.2.1.17"/>
    </reaction>
</comment>
<evidence type="ECO:0000256" key="6">
    <source>
        <dbReference type="ARBA" id="ARBA00022529"/>
    </source>
</evidence>
<keyword evidence="6" id="KW-0929">Antimicrobial</keyword>
<protein>
    <recommendedName>
        <fullName evidence="12">N,O-diacetylmuramidase</fullName>
        <ecNumber evidence="4">3.2.1.17</ecNumber>
    </recommendedName>
    <alternativeName>
        <fullName evidence="13">Lysozyme CH</fullName>
    </alternativeName>
</protein>
<comment type="subcellular location">
    <subcellularLocation>
        <location evidence="2">Secreted</location>
    </subcellularLocation>
</comment>
<name>A0A8H6UJ49_9EURO</name>
<feature type="chain" id="PRO_5034585189" description="N,O-diacetylmuramidase" evidence="14">
    <location>
        <begin position="22"/>
        <end position="451"/>
    </location>
</feature>
<evidence type="ECO:0000256" key="4">
    <source>
        <dbReference type="ARBA" id="ARBA00012732"/>
    </source>
</evidence>
<evidence type="ECO:0000256" key="13">
    <source>
        <dbReference type="ARBA" id="ARBA00075474"/>
    </source>
</evidence>
<dbReference type="PANTHER" id="PTHR34135:SF2">
    <property type="entry name" value="LYSOZYME"/>
    <property type="match status" value="1"/>
</dbReference>
<dbReference type="PANTHER" id="PTHR34135">
    <property type="entry name" value="LYSOZYME"/>
    <property type="match status" value="1"/>
</dbReference>
<dbReference type="GO" id="GO:0016998">
    <property type="term" value="P:cell wall macromolecule catabolic process"/>
    <property type="evidence" value="ECO:0007669"/>
    <property type="project" value="InterPro"/>
</dbReference>
<evidence type="ECO:0000313" key="16">
    <source>
        <dbReference type="Proteomes" id="UP000654922"/>
    </source>
</evidence>
<keyword evidence="7" id="KW-0081">Bacteriolytic enzyme</keyword>
<dbReference type="CDD" id="cd06412">
    <property type="entry name" value="GH25_CH-type"/>
    <property type="match status" value="1"/>
</dbReference>
<feature type="signal peptide" evidence="14">
    <location>
        <begin position="1"/>
        <end position="21"/>
    </location>
</feature>
<dbReference type="GO" id="GO:0003796">
    <property type="term" value="F:lysozyme activity"/>
    <property type="evidence" value="ECO:0007669"/>
    <property type="project" value="UniProtKB-EC"/>
</dbReference>
<sequence>MMLDLKQIAAVLLASASVAQAAVQGFDISHYQANVNFAAAYNSGARFVMIKATESTTYTDPSFSSHYTGATKAGFIRGGYHFAVPNHSSGATQAKYFLAHGGGWSSDGITLPGMLDIEYNPYGAECYGLSASQMVSWISDFVNTYKSSTGRYPMIYTTNDWWNTCTGNSKSFTECPLVLARYSSSVGTIPGGWPYQSFWQNSDSYAYGGDSDIWNGSLQNLKTFAKDKEVPKRKGKTSEELVALITFLFAFGERHVNQSPSVTLFHQILHFPKSLFLIILHRKHGTFDYVDITVNEGARSDLFLDPVRRESERTQLDTLCWNAFARRRSVIKATNRQLKDGVSLRELKNSFPTGLEEMMDEQPDDFARVKLMLHHPFRVIEDLQTIDDDNFEPFEDAWQYCQHSHLHPHDAYGDKFELDDDEFEDLDDPEGNPDVAQSWEALARVTKDAMG</sequence>
<evidence type="ECO:0000256" key="8">
    <source>
        <dbReference type="ARBA" id="ARBA00022801"/>
    </source>
</evidence>
<dbReference type="AlphaFoldDB" id="A0A8H6UJ49"/>
<dbReference type="GO" id="GO:0031640">
    <property type="term" value="P:killing of cells of another organism"/>
    <property type="evidence" value="ECO:0007669"/>
    <property type="project" value="UniProtKB-KW"/>
</dbReference>